<evidence type="ECO:0000256" key="7">
    <source>
        <dbReference type="ARBA" id="ARBA00022837"/>
    </source>
</evidence>
<dbReference type="PANTHER" id="PTHR30633:SF0">
    <property type="entry name" value="CYTOCHROME C-552"/>
    <property type="match status" value="1"/>
</dbReference>
<dbReference type="Pfam" id="PF02335">
    <property type="entry name" value="Cytochrom_C552"/>
    <property type="match status" value="1"/>
</dbReference>
<dbReference type="InterPro" id="IPR003321">
    <property type="entry name" value="Cyt_c552"/>
</dbReference>
<keyword evidence="4" id="KW-0349">Heme</keyword>
<evidence type="ECO:0000256" key="8">
    <source>
        <dbReference type="ARBA" id="ARBA00023002"/>
    </source>
</evidence>
<dbReference type="GO" id="GO:0020037">
    <property type="term" value="F:heme binding"/>
    <property type="evidence" value="ECO:0007669"/>
    <property type="project" value="TreeGrafter"/>
</dbReference>
<feature type="chain" id="PRO_5026845509" description="nitrite reductase (cytochrome; ammonia-forming)" evidence="11">
    <location>
        <begin position="19"/>
        <end position="523"/>
    </location>
</feature>
<dbReference type="PANTHER" id="PTHR30633">
    <property type="entry name" value="CYTOCHROME C-552 RESPIRATORY NITRITE REDUCTASE"/>
    <property type="match status" value="1"/>
</dbReference>
<evidence type="ECO:0000256" key="1">
    <source>
        <dbReference type="ARBA" id="ARBA00004196"/>
    </source>
</evidence>
<evidence type="ECO:0000256" key="6">
    <source>
        <dbReference type="ARBA" id="ARBA00022729"/>
    </source>
</evidence>
<dbReference type="EC" id="1.7.2.2" evidence="3"/>
<keyword evidence="7" id="KW-0106">Calcium</keyword>
<dbReference type="GO" id="GO:0042279">
    <property type="term" value="F:nitrite reductase (cytochrome, ammonia-forming) activity"/>
    <property type="evidence" value="ECO:0007669"/>
    <property type="project" value="UniProtKB-EC"/>
</dbReference>
<name>A0A6L5XN82_9BACT</name>
<comment type="similarity">
    <text evidence="2">Belongs to the cytochrome c-552 family.</text>
</comment>
<dbReference type="GO" id="GO:0030288">
    <property type="term" value="C:outer membrane-bounded periplasmic space"/>
    <property type="evidence" value="ECO:0007669"/>
    <property type="project" value="TreeGrafter"/>
</dbReference>
<gene>
    <name evidence="12" type="ORF">FYJ44_11045</name>
</gene>
<dbReference type="EMBL" id="VUMH01000011">
    <property type="protein sequence ID" value="MSS28555.1"/>
    <property type="molecule type" value="Genomic_DNA"/>
</dbReference>
<dbReference type="AlphaFoldDB" id="A0A6L5XN82"/>
<dbReference type="Gene3D" id="1.10.1130.10">
    <property type="entry name" value="Flavocytochrome C3, Chain A"/>
    <property type="match status" value="1"/>
</dbReference>
<evidence type="ECO:0000256" key="5">
    <source>
        <dbReference type="ARBA" id="ARBA00022723"/>
    </source>
</evidence>
<keyword evidence="8" id="KW-0560">Oxidoreductase</keyword>
<keyword evidence="9" id="KW-0408">Iron</keyword>
<dbReference type="InterPro" id="IPR036280">
    <property type="entry name" value="Multihaem_cyt_sf"/>
</dbReference>
<evidence type="ECO:0000256" key="4">
    <source>
        <dbReference type="ARBA" id="ARBA00022617"/>
    </source>
</evidence>
<comment type="catalytic activity">
    <reaction evidence="10">
        <text>6 Fe(III)-[cytochrome c] + NH4(+) + 2 H2O = 6 Fe(II)-[cytochrome c] + nitrite + 8 H(+)</text>
        <dbReference type="Rhea" id="RHEA:13089"/>
        <dbReference type="Rhea" id="RHEA-COMP:10350"/>
        <dbReference type="Rhea" id="RHEA-COMP:14399"/>
        <dbReference type="ChEBI" id="CHEBI:15377"/>
        <dbReference type="ChEBI" id="CHEBI:15378"/>
        <dbReference type="ChEBI" id="CHEBI:16301"/>
        <dbReference type="ChEBI" id="CHEBI:28938"/>
        <dbReference type="ChEBI" id="CHEBI:29033"/>
        <dbReference type="ChEBI" id="CHEBI:29034"/>
        <dbReference type="EC" id="1.7.2.2"/>
    </reaction>
</comment>
<comment type="subcellular location">
    <subcellularLocation>
        <location evidence="1">Cell envelope</location>
    </subcellularLocation>
</comment>
<evidence type="ECO:0000256" key="3">
    <source>
        <dbReference type="ARBA" id="ARBA00011887"/>
    </source>
</evidence>
<proteinExistence type="inferred from homology"/>
<dbReference type="GO" id="GO:0019645">
    <property type="term" value="P:anaerobic electron transport chain"/>
    <property type="evidence" value="ECO:0007669"/>
    <property type="project" value="TreeGrafter"/>
</dbReference>
<keyword evidence="5" id="KW-0479">Metal-binding</keyword>
<evidence type="ECO:0000256" key="9">
    <source>
        <dbReference type="ARBA" id="ARBA00023004"/>
    </source>
</evidence>
<evidence type="ECO:0000313" key="12">
    <source>
        <dbReference type="EMBL" id="MSS28555.1"/>
    </source>
</evidence>
<evidence type="ECO:0000256" key="10">
    <source>
        <dbReference type="ARBA" id="ARBA00049131"/>
    </source>
</evidence>
<organism evidence="12 13">
    <name type="scientific">Desulfovibrio porci</name>
    <dbReference type="NCBI Taxonomy" id="2605782"/>
    <lineage>
        <taxon>Bacteria</taxon>
        <taxon>Pseudomonadati</taxon>
        <taxon>Thermodesulfobacteriota</taxon>
        <taxon>Desulfovibrionia</taxon>
        <taxon>Desulfovibrionales</taxon>
        <taxon>Desulfovibrionaceae</taxon>
        <taxon>Desulfovibrio</taxon>
    </lineage>
</organism>
<keyword evidence="13" id="KW-1185">Reference proteome</keyword>
<dbReference type="PROSITE" id="PS51257">
    <property type="entry name" value="PROKAR_LIPOPROTEIN"/>
    <property type="match status" value="1"/>
</dbReference>
<evidence type="ECO:0000256" key="11">
    <source>
        <dbReference type="SAM" id="SignalP"/>
    </source>
</evidence>
<dbReference type="RefSeq" id="WP_154512048.1">
    <property type="nucleotide sequence ID" value="NZ_DBFWWU010000162.1"/>
</dbReference>
<evidence type="ECO:0000256" key="2">
    <source>
        <dbReference type="ARBA" id="ARBA00009288"/>
    </source>
</evidence>
<feature type="signal peptide" evidence="11">
    <location>
        <begin position="1"/>
        <end position="18"/>
    </location>
</feature>
<dbReference type="GO" id="GO:0046872">
    <property type="term" value="F:metal ion binding"/>
    <property type="evidence" value="ECO:0007669"/>
    <property type="project" value="UniProtKB-KW"/>
</dbReference>
<dbReference type="Proteomes" id="UP000477488">
    <property type="component" value="Unassembled WGS sequence"/>
</dbReference>
<protein>
    <recommendedName>
        <fullName evidence="3">nitrite reductase (cytochrome; ammonia-forming)</fullName>
        <ecNumber evidence="3">1.7.2.2</ecNumber>
    </recommendedName>
</protein>
<comment type="caution">
    <text evidence="12">The sequence shown here is derived from an EMBL/GenBank/DDBJ whole genome shotgun (WGS) entry which is preliminary data.</text>
</comment>
<reference evidence="12 13" key="1">
    <citation type="submission" date="2019-09" db="EMBL/GenBank/DDBJ databases">
        <title>In-depth cultivation of the pig gut microbiome towards novel bacterial diversity and tailored functional studies.</title>
        <authorList>
            <person name="Wylensek D."/>
            <person name="Hitch T.C.A."/>
            <person name="Clavel T."/>
        </authorList>
    </citation>
    <scope>NUCLEOTIDE SEQUENCE [LARGE SCALE GENOMIC DNA]</scope>
    <source>
        <strain evidence="12 13">PG-178-WT-4</strain>
    </source>
</reference>
<keyword evidence="6 11" id="KW-0732">Signal</keyword>
<dbReference type="SUPFAM" id="SSF48695">
    <property type="entry name" value="Multiheme cytochromes"/>
    <property type="match status" value="1"/>
</dbReference>
<evidence type="ECO:0000313" key="13">
    <source>
        <dbReference type="Proteomes" id="UP000477488"/>
    </source>
</evidence>
<accession>A0A6L5XN82</accession>
<dbReference type="Gene3D" id="1.20.140.10">
    <property type="entry name" value="Butyryl-CoA Dehydrogenase, subunit A, domain 3"/>
    <property type="match status" value="1"/>
</dbReference>
<dbReference type="CDD" id="cd00548">
    <property type="entry name" value="NrfA-like"/>
    <property type="match status" value="1"/>
</dbReference>
<dbReference type="PIRSF" id="PIRSF000243">
    <property type="entry name" value="Cyt_c552"/>
    <property type="match status" value="1"/>
</dbReference>
<sequence>MNKHICSMALAVSALLGAALLSGCNDVSTELKAPTYKTNIKADETRMSAFKAEFPDQYASYQKNNESEVMTDYKGSIAYHKNDNVNPLPKGFKHAQPYLKNLWLGYPFMYEYNETRGHTHAVEDFVNIDRLNRYGADGKGLMPATCWNCKTPKMMTWIKQYGNDFWSKDVNEFRGKDKIDAKEESISCSTCHDPQTMELRLYSEPLQDWLKRTNQDWNKLSRNEKRTLVCAQCHVEYYFTHPDNGPKLRPVFPWDNGFNPEDMYQYYKGHGKKDANGKPGPFADFVHAASKVPVIKMQHPDFETFQDGPHGAAGVSCADCHMPYQRVDGKKMSSHWMTSPMKDKEMRACRQCHADKTPEYLRQRVIYTQQKTFDQLLKAEALSVKAHEAVRLANSYDGERAADYDALMTEAREMVRKGQLFWDYVSAENSVGFHNPAKALDTLMTSMECSQKAVDLAGQATHYGIAPALAGDIEKIVPPILEMSRKLQQDPEFLQKNPWTKLLPVLPKADQVWDGQERLTSTK</sequence>